<dbReference type="PANTHER" id="PTHR24421">
    <property type="entry name" value="NITRATE/NITRITE SENSOR PROTEIN NARX-RELATED"/>
    <property type="match status" value="1"/>
</dbReference>
<evidence type="ECO:0000256" key="13">
    <source>
        <dbReference type="ARBA" id="ARBA00022840"/>
    </source>
</evidence>
<comment type="cofactor">
    <cofactor evidence="2">
        <name>[4Fe-4S] cluster</name>
        <dbReference type="ChEBI" id="CHEBI:49883"/>
    </cofactor>
</comment>
<evidence type="ECO:0000256" key="16">
    <source>
        <dbReference type="ARBA" id="ARBA00023014"/>
    </source>
</evidence>
<dbReference type="GO" id="GO:0005737">
    <property type="term" value="C:cytoplasm"/>
    <property type="evidence" value="ECO:0007669"/>
    <property type="project" value="UniProtKB-SubCell"/>
</dbReference>
<dbReference type="InterPro" id="IPR036890">
    <property type="entry name" value="HATPase_C_sf"/>
</dbReference>
<feature type="domain" description="Histidine kinase" evidence="22">
    <location>
        <begin position="421"/>
        <end position="510"/>
    </location>
</feature>
<evidence type="ECO:0000256" key="18">
    <source>
        <dbReference type="ARBA" id="ARBA00030800"/>
    </source>
</evidence>
<keyword evidence="8" id="KW-0597">Phosphoprotein</keyword>
<evidence type="ECO:0000256" key="12">
    <source>
        <dbReference type="ARBA" id="ARBA00022777"/>
    </source>
</evidence>
<evidence type="ECO:0000256" key="4">
    <source>
        <dbReference type="ARBA" id="ARBA00012438"/>
    </source>
</evidence>
<dbReference type="Pfam" id="PF13181">
    <property type="entry name" value="TPR_8"/>
    <property type="match status" value="1"/>
</dbReference>
<dbReference type="Gene3D" id="3.30.565.10">
    <property type="entry name" value="Histidine kinase-like ATPase, C-terminal domain"/>
    <property type="match status" value="1"/>
</dbReference>
<keyword evidence="7" id="KW-0963">Cytoplasm</keyword>
<feature type="repeat" description="TPR" evidence="19">
    <location>
        <begin position="37"/>
        <end position="70"/>
    </location>
</feature>
<evidence type="ECO:0000259" key="22">
    <source>
        <dbReference type="PROSITE" id="PS50109"/>
    </source>
</evidence>
<evidence type="ECO:0000256" key="1">
    <source>
        <dbReference type="ARBA" id="ARBA00000085"/>
    </source>
</evidence>
<dbReference type="Pfam" id="PF07730">
    <property type="entry name" value="HisKA_3"/>
    <property type="match status" value="1"/>
</dbReference>
<keyword evidence="11" id="KW-0547">Nucleotide-binding</keyword>
<evidence type="ECO:0000256" key="14">
    <source>
        <dbReference type="ARBA" id="ARBA00023004"/>
    </source>
</evidence>
<comment type="function">
    <text evidence="17">Member of the two-component regulatory system NreB/NreC involved in the control of dissimilatory nitrate/nitrite reduction in response to oxygen. NreB functions as a direct oxygen sensor histidine kinase which is autophosphorylated, in the absence of oxygen, probably at the conserved histidine residue, and transfers its phosphate group probably to a conserved aspartate residue of NreC. NreB/NreC activates the expression of the nitrate (narGHJI) and nitrite (nir) reductase operons, as well as the putative nitrate transporter gene narT.</text>
</comment>
<dbReference type="AlphaFoldDB" id="A0A2H9VR74"/>
<keyword evidence="13" id="KW-0067">ATP-binding</keyword>
<name>A0A2H9VR74_9SPHI</name>
<protein>
    <recommendedName>
        <fullName evidence="5">Oxygen sensor histidine kinase NreB</fullName>
        <ecNumber evidence="4">2.7.13.3</ecNumber>
    </recommendedName>
    <alternativeName>
        <fullName evidence="18">Nitrogen regulation protein B</fullName>
    </alternativeName>
</protein>
<evidence type="ECO:0000256" key="11">
    <source>
        <dbReference type="ARBA" id="ARBA00022741"/>
    </source>
</evidence>
<keyword evidence="16" id="KW-0411">Iron-sulfur</keyword>
<dbReference type="EMBL" id="PGFJ01000001">
    <property type="protein sequence ID" value="PJJ83322.1"/>
    <property type="molecule type" value="Genomic_DNA"/>
</dbReference>
<dbReference type="PANTHER" id="PTHR24421:SF10">
    <property type="entry name" value="NITRATE_NITRITE SENSOR PROTEIN NARQ"/>
    <property type="match status" value="1"/>
</dbReference>
<evidence type="ECO:0000256" key="20">
    <source>
        <dbReference type="SAM" id="Phobius"/>
    </source>
</evidence>
<dbReference type="InterPro" id="IPR019734">
    <property type="entry name" value="TPR_rpt"/>
</dbReference>
<dbReference type="InterPro" id="IPR011990">
    <property type="entry name" value="TPR-like_helical_dom_sf"/>
</dbReference>
<evidence type="ECO:0000256" key="15">
    <source>
        <dbReference type="ARBA" id="ARBA00023012"/>
    </source>
</evidence>
<evidence type="ECO:0000256" key="5">
    <source>
        <dbReference type="ARBA" id="ARBA00017322"/>
    </source>
</evidence>
<dbReference type="InterPro" id="IPR005467">
    <property type="entry name" value="His_kinase_dom"/>
</dbReference>
<dbReference type="SUPFAM" id="SSF55874">
    <property type="entry name" value="ATPase domain of HSP90 chaperone/DNA topoisomerase II/histidine kinase"/>
    <property type="match status" value="1"/>
</dbReference>
<evidence type="ECO:0000313" key="24">
    <source>
        <dbReference type="Proteomes" id="UP000242687"/>
    </source>
</evidence>
<organism evidence="23 24">
    <name type="scientific">Mucilaginibacter auburnensis</name>
    <dbReference type="NCBI Taxonomy" id="1457233"/>
    <lineage>
        <taxon>Bacteria</taxon>
        <taxon>Pseudomonadati</taxon>
        <taxon>Bacteroidota</taxon>
        <taxon>Sphingobacteriia</taxon>
        <taxon>Sphingobacteriales</taxon>
        <taxon>Sphingobacteriaceae</taxon>
        <taxon>Mucilaginibacter</taxon>
    </lineage>
</organism>
<keyword evidence="20" id="KW-0812">Transmembrane</keyword>
<dbReference type="GO" id="GO:0005524">
    <property type="term" value="F:ATP binding"/>
    <property type="evidence" value="ECO:0007669"/>
    <property type="project" value="UniProtKB-KW"/>
</dbReference>
<keyword evidence="20" id="KW-1133">Transmembrane helix</keyword>
<dbReference type="CDD" id="cd16917">
    <property type="entry name" value="HATPase_UhpB-NarQ-NarX-like"/>
    <property type="match status" value="1"/>
</dbReference>
<keyword evidence="24" id="KW-1185">Reference proteome</keyword>
<dbReference type="SMART" id="SM00387">
    <property type="entry name" value="HATPase_c"/>
    <property type="match status" value="1"/>
</dbReference>
<feature type="repeat" description="TPR" evidence="19">
    <location>
        <begin position="163"/>
        <end position="196"/>
    </location>
</feature>
<keyword evidence="14" id="KW-0408">Iron</keyword>
<dbReference type="PROSITE" id="PS50109">
    <property type="entry name" value="HIS_KIN"/>
    <property type="match status" value="1"/>
</dbReference>
<dbReference type="GO" id="GO:0016020">
    <property type="term" value="C:membrane"/>
    <property type="evidence" value="ECO:0007669"/>
    <property type="project" value="InterPro"/>
</dbReference>
<accession>A0A2H9VR74</accession>
<evidence type="ECO:0000256" key="3">
    <source>
        <dbReference type="ARBA" id="ARBA00004496"/>
    </source>
</evidence>
<dbReference type="Pfam" id="PF13424">
    <property type="entry name" value="TPR_12"/>
    <property type="match status" value="1"/>
</dbReference>
<keyword evidence="9" id="KW-0808">Transferase</keyword>
<proteinExistence type="predicted"/>
<keyword evidence="20" id="KW-0472">Membrane</keyword>
<gene>
    <name evidence="23" type="ORF">CLV57_0302</name>
</gene>
<dbReference type="GO" id="GO:0046872">
    <property type="term" value="F:metal ion binding"/>
    <property type="evidence" value="ECO:0007669"/>
    <property type="project" value="UniProtKB-KW"/>
</dbReference>
<feature type="chain" id="PRO_5014147105" description="Oxygen sensor histidine kinase NreB" evidence="21">
    <location>
        <begin position="19"/>
        <end position="511"/>
    </location>
</feature>
<evidence type="ECO:0000256" key="10">
    <source>
        <dbReference type="ARBA" id="ARBA00022723"/>
    </source>
</evidence>
<dbReference type="PROSITE" id="PS50005">
    <property type="entry name" value="TPR"/>
    <property type="match status" value="3"/>
</dbReference>
<dbReference type="Gene3D" id="1.20.5.1930">
    <property type="match status" value="1"/>
</dbReference>
<comment type="subcellular location">
    <subcellularLocation>
        <location evidence="3">Cytoplasm</location>
    </subcellularLocation>
</comment>
<dbReference type="GO" id="GO:0046983">
    <property type="term" value="F:protein dimerization activity"/>
    <property type="evidence" value="ECO:0007669"/>
    <property type="project" value="InterPro"/>
</dbReference>
<dbReference type="GO" id="GO:0051539">
    <property type="term" value="F:4 iron, 4 sulfur cluster binding"/>
    <property type="evidence" value="ECO:0007669"/>
    <property type="project" value="UniProtKB-KW"/>
</dbReference>
<dbReference type="PRINTS" id="PR00344">
    <property type="entry name" value="BCTRLSENSOR"/>
</dbReference>
<keyword evidence="15" id="KW-0902">Two-component regulatory system</keyword>
<dbReference type="InterPro" id="IPR050482">
    <property type="entry name" value="Sensor_HK_TwoCompSys"/>
</dbReference>
<dbReference type="GO" id="GO:0000155">
    <property type="term" value="F:phosphorelay sensor kinase activity"/>
    <property type="evidence" value="ECO:0007669"/>
    <property type="project" value="InterPro"/>
</dbReference>
<feature type="transmembrane region" description="Helical" evidence="20">
    <location>
        <begin position="270"/>
        <end position="290"/>
    </location>
</feature>
<dbReference type="InterPro" id="IPR011712">
    <property type="entry name" value="Sig_transdc_His_kin_sub3_dim/P"/>
</dbReference>
<evidence type="ECO:0000313" key="23">
    <source>
        <dbReference type="EMBL" id="PJJ83322.1"/>
    </source>
</evidence>
<keyword evidence="21" id="KW-0732">Signal</keyword>
<evidence type="ECO:0000256" key="21">
    <source>
        <dbReference type="SAM" id="SignalP"/>
    </source>
</evidence>
<feature type="signal peptide" evidence="21">
    <location>
        <begin position="1"/>
        <end position="18"/>
    </location>
</feature>
<reference evidence="23 24" key="1">
    <citation type="submission" date="2017-11" db="EMBL/GenBank/DDBJ databases">
        <title>Genomic Encyclopedia of Archaeal and Bacterial Type Strains, Phase II (KMG-II): From Individual Species to Whole Genera.</title>
        <authorList>
            <person name="Goeker M."/>
        </authorList>
    </citation>
    <scope>NUCLEOTIDE SEQUENCE [LARGE SCALE GENOMIC DNA]</scope>
    <source>
        <strain evidence="23 24">DSM 28175</strain>
    </source>
</reference>
<dbReference type="InterPro" id="IPR004358">
    <property type="entry name" value="Sig_transdc_His_kin-like_C"/>
</dbReference>
<evidence type="ECO:0000256" key="6">
    <source>
        <dbReference type="ARBA" id="ARBA00022485"/>
    </source>
</evidence>
<evidence type="ECO:0000256" key="2">
    <source>
        <dbReference type="ARBA" id="ARBA00001966"/>
    </source>
</evidence>
<dbReference type="SMART" id="SM00028">
    <property type="entry name" value="TPR"/>
    <property type="match status" value="4"/>
</dbReference>
<dbReference type="SUPFAM" id="SSF48452">
    <property type="entry name" value="TPR-like"/>
    <property type="match status" value="1"/>
</dbReference>
<dbReference type="EC" id="2.7.13.3" evidence="4"/>
<dbReference type="OrthoDB" id="9778366at2"/>
<evidence type="ECO:0000256" key="8">
    <source>
        <dbReference type="ARBA" id="ARBA00022553"/>
    </source>
</evidence>
<evidence type="ECO:0000256" key="19">
    <source>
        <dbReference type="PROSITE-ProRule" id="PRU00339"/>
    </source>
</evidence>
<feature type="repeat" description="TPR" evidence="19">
    <location>
        <begin position="77"/>
        <end position="110"/>
    </location>
</feature>
<keyword evidence="10" id="KW-0479">Metal-binding</keyword>
<sequence length="511" mass="57594">MRYTLLVCCFLAFIPCRAQNIDSLKKALLAAKAETKASTLHELGESYLSIKQRDSAAQYFNRALAFATRYNDSPTAIKAFSALGFIAEANKDYTNAIDYYRRAYDISDSVRIAKKAKDNTPEVYSNNFMMDVMGSIKQSAQTTEQILKTIADKKALNDTLALSINYFNLGLLYKSRQMYDKALNAFKTSLDYAGQINYAEMQLSAVNQIADLYEFNGEYSEALTYLKKRAEINTLLNSPKAKTAVELQASMDKREAELLHQKLEITQRTYWIVGISLLVVLLLVIGLIYYRQTQLRQRNIAMQAIIATEESERQRIARDLHDSVSQTMSAAKINLSIIGSEMTFKDEEQRLRFYKVVGMVDDGFKEVRTISHNMMPWALHKTGLSKVISQFIGNIENGTISFNFFSRGFDEPFNDQLELILYRVLQESVNNVIKHAGANRVDIALIKDESSISLTIEDNGKGFDASHPDFKAGMGLGNLRSRINYLKGKVEVDSQPGRGALVSVYIPLNAL</sequence>
<comment type="catalytic activity">
    <reaction evidence="1">
        <text>ATP + protein L-histidine = ADP + protein N-phospho-L-histidine.</text>
        <dbReference type="EC" id="2.7.13.3"/>
    </reaction>
</comment>
<keyword evidence="6" id="KW-0004">4Fe-4S</keyword>
<dbReference type="Proteomes" id="UP000242687">
    <property type="component" value="Unassembled WGS sequence"/>
</dbReference>
<evidence type="ECO:0000256" key="9">
    <source>
        <dbReference type="ARBA" id="ARBA00022679"/>
    </source>
</evidence>
<keyword evidence="12" id="KW-0418">Kinase</keyword>
<dbReference type="Gene3D" id="1.25.40.10">
    <property type="entry name" value="Tetratricopeptide repeat domain"/>
    <property type="match status" value="2"/>
</dbReference>
<comment type="caution">
    <text evidence="23">The sequence shown here is derived from an EMBL/GenBank/DDBJ whole genome shotgun (WGS) entry which is preliminary data.</text>
</comment>
<keyword evidence="19" id="KW-0802">TPR repeat</keyword>
<evidence type="ECO:0000256" key="7">
    <source>
        <dbReference type="ARBA" id="ARBA00022490"/>
    </source>
</evidence>
<dbReference type="Pfam" id="PF02518">
    <property type="entry name" value="HATPase_c"/>
    <property type="match status" value="1"/>
</dbReference>
<dbReference type="InterPro" id="IPR003594">
    <property type="entry name" value="HATPase_dom"/>
</dbReference>
<evidence type="ECO:0000256" key="17">
    <source>
        <dbReference type="ARBA" id="ARBA00024827"/>
    </source>
</evidence>